<dbReference type="PANTHER" id="PTHR30026:SF20">
    <property type="entry name" value="OUTER MEMBRANE PROTEIN TOLC"/>
    <property type="match status" value="1"/>
</dbReference>
<evidence type="ECO:0000313" key="6">
    <source>
        <dbReference type="EMBL" id="MBD1362933.1"/>
    </source>
</evidence>
<evidence type="ECO:0000256" key="3">
    <source>
        <dbReference type="ARBA" id="ARBA00022692"/>
    </source>
</evidence>
<reference evidence="6 7" key="1">
    <citation type="submission" date="2020-09" db="EMBL/GenBank/DDBJ databases">
        <title>Novel species of Mucilaginibacter isolated from a glacier on the Tibetan Plateau.</title>
        <authorList>
            <person name="Liu Q."/>
            <person name="Xin Y.-H."/>
        </authorList>
    </citation>
    <scope>NUCLEOTIDE SEQUENCE [LARGE SCALE GENOMIC DNA]</scope>
    <source>
        <strain evidence="6 7">ZT4R22</strain>
    </source>
</reference>
<name>A0ABR7WKT7_9SPHI</name>
<dbReference type="Gene3D" id="1.20.1600.10">
    <property type="entry name" value="Outer membrane efflux proteins (OEP)"/>
    <property type="match status" value="1"/>
</dbReference>
<evidence type="ECO:0000256" key="4">
    <source>
        <dbReference type="ARBA" id="ARBA00023136"/>
    </source>
</evidence>
<comment type="caution">
    <text evidence="6">The sequence shown here is derived from an EMBL/GenBank/DDBJ whole genome shotgun (WGS) entry which is preliminary data.</text>
</comment>
<keyword evidence="5" id="KW-0998">Cell outer membrane</keyword>
<dbReference type="Proteomes" id="UP000606600">
    <property type="component" value="Unassembled WGS sequence"/>
</dbReference>
<accession>A0ABR7WKT7</accession>
<dbReference type="SUPFAM" id="SSF56954">
    <property type="entry name" value="Outer membrane efflux proteins (OEP)"/>
    <property type="match status" value="1"/>
</dbReference>
<dbReference type="PANTHER" id="PTHR30026">
    <property type="entry name" value="OUTER MEMBRANE PROTEIN TOLC"/>
    <property type="match status" value="1"/>
</dbReference>
<comment type="subcellular location">
    <subcellularLocation>
        <location evidence="1">Cell outer membrane</location>
    </subcellularLocation>
</comment>
<dbReference type="RefSeq" id="WP_191187608.1">
    <property type="nucleotide sequence ID" value="NZ_JACWMY010000002.1"/>
</dbReference>
<dbReference type="EMBL" id="JACWMY010000002">
    <property type="protein sequence ID" value="MBD1362933.1"/>
    <property type="molecule type" value="Genomic_DNA"/>
</dbReference>
<gene>
    <name evidence="6" type="ORF">IDJ77_03845</name>
</gene>
<keyword evidence="4" id="KW-0472">Membrane</keyword>
<sequence>MKSAIFLFILVLLLRGPFVWAQQKITFHSLDEVYTYADSHSTTFRNAGQQTTLAKYQTLAAKLGQWNLQGRTTFTLTDNTKLNTSFIPAEVFGGPAGTFQPVTFGQKYQSNVTFAPQIDLINPYAAALVRANKNNEQLVAVNNLLDKKAVFESISAAYHNILSYQRQIAVTEKSLANADTLSIILNNRQQEGLARGQDVNNGEANRLTVKDKLQQLEIQLSQQYNSLKVLADIDSAATVVVIPSEKDMLSGPNLSLSANGDLLQRQSEWQTKYQEATLRADKRWYLPTVNLFSSFGWQQTTNNHFFDSSTWFGTSFVGLRLTVPLLPEASKIATVKYDRVNLQIAKNNWQHNMLQDRINNNQLELDYQKAFKSYRLAVDIESLRKDSYYKNLAIYREGLLSATDLINSFDDWLNSGLNTVALRATAEYAKSKIIISNTIK</sequence>
<keyword evidence="3" id="KW-0812">Transmembrane</keyword>
<evidence type="ECO:0000256" key="1">
    <source>
        <dbReference type="ARBA" id="ARBA00004442"/>
    </source>
</evidence>
<keyword evidence="2" id="KW-1134">Transmembrane beta strand</keyword>
<protein>
    <submittedName>
        <fullName evidence="6">TolC family protein</fullName>
    </submittedName>
</protein>
<evidence type="ECO:0000256" key="5">
    <source>
        <dbReference type="ARBA" id="ARBA00023237"/>
    </source>
</evidence>
<keyword evidence="7" id="KW-1185">Reference proteome</keyword>
<evidence type="ECO:0000313" key="7">
    <source>
        <dbReference type="Proteomes" id="UP000606600"/>
    </source>
</evidence>
<organism evidence="6 7">
    <name type="scientific">Mucilaginibacter pankratovii</name>
    <dbReference type="NCBI Taxonomy" id="2772110"/>
    <lineage>
        <taxon>Bacteria</taxon>
        <taxon>Pseudomonadati</taxon>
        <taxon>Bacteroidota</taxon>
        <taxon>Sphingobacteriia</taxon>
        <taxon>Sphingobacteriales</taxon>
        <taxon>Sphingobacteriaceae</taxon>
        <taxon>Mucilaginibacter</taxon>
    </lineage>
</organism>
<evidence type="ECO:0000256" key="2">
    <source>
        <dbReference type="ARBA" id="ARBA00022452"/>
    </source>
</evidence>
<dbReference type="InterPro" id="IPR051906">
    <property type="entry name" value="TolC-like"/>
</dbReference>
<proteinExistence type="predicted"/>